<evidence type="ECO:0000256" key="3">
    <source>
        <dbReference type="ARBA" id="ARBA00023125"/>
    </source>
</evidence>
<proteinExistence type="inferred from homology"/>
<comment type="caution">
    <text evidence="6">The sequence shown here is derived from an EMBL/GenBank/DDBJ whole genome shotgun (WGS) entry which is preliminary data.</text>
</comment>
<dbReference type="RefSeq" id="WP_163894535.1">
    <property type="nucleotide sequence ID" value="NZ_JAAFYS010000003.1"/>
</dbReference>
<dbReference type="InterPro" id="IPR005119">
    <property type="entry name" value="LysR_subst-bd"/>
</dbReference>
<gene>
    <name evidence="6" type="ORF">GZA08_13545</name>
</gene>
<dbReference type="InterPro" id="IPR036388">
    <property type="entry name" value="WH-like_DNA-bd_sf"/>
</dbReference>
<evidence type="ECO:0000256" key="4">
    <source>
        <dbReference type="ARBA" id="ARBA00023163"/>
    </source>
</evidence>
<comment type="similarity">
    <text evidence="1">Belongs to the LysR transcriptional regulatory family.</text>
</comment>
<sequence length="285" mass="30750">MKRGALPLNALRAFEAVMRHGQMGLAAAELGVTHSAVSRQVRGLEEVLGVRLFDGPRNRLVPSEAARALHPSLQEGFDLIEAGVARTLRQERQALDVSCTSTLAMRWLIPRLVGFQAAHPAIEIRLTAADGPVDFARQPFDLAIRVGRGPWPGAEVTELFPDCSGPVARPELLAGVETPESLLALPRLHTKTRPTAWEEWCRAKGWPDPGTGGGREFEHFYFMLEGAVAGLGVAIAPEVLVRDDLAAGRLAAPFGFAGTGRRYVVLRRPGSGRAAAIFTAWLAES</sequence>
<dbReference type="Pfam" id="PF03466">
    <property type="entry name" value="LysR_substrate"/>
    <property type="match status" value="1"/>
</dbReference>
<dbReference type="SUPFAM" id="SSF53850">
    <property type="entry name" value="Periplasmic binding protein-like II"/>
    <property type="match status" value="1"/>
</dbReference>
<feature type="domain" description="HTH lysR-type" evidence="5">
    <location>
        <begin position="6"/>
        <end position="63"/>
    </location>
</feature>
<dbReference type="InterPro" id="IPR000847">
    <property type="entry name" value="LysR_HTH_N"/>
</dbReference>
<dbReference type="FunFam" id="3.40.190.10:FF:000017">
    <property type="entry name" value="Glycine cleavage system transcriptional activator"/>
    <property type="match status" value="1"/>
</dbReference>
<dbReference type="GO" id="GO:0006351">
    <property type="term" value="P:DNA-templated transcription"/>
    <property type="evidence" value="ECO:0007669"/>
    <property type="project" value="TreeGrafter"/>
</dbReference>
<keyword evidence="7" id="KW-1185">Reference proteome</keyword>
<dbReference type="PROSITE" id="PS50931">
    <property type="entry name" value="HTH_LYSR"/>
    <property type="match status" value="1"/>
</dbReference>
<dbReference type="Gene3D" id="1.10.10.10">
    <property type="entry name" value="Winged helix-like DNA-binding domain superfamily/Winged helix DNA-binding domain"/>
    <property type="match status" value="1"/>
</dbReference>
<evidence type="ECO:0000256" key="1">
    <source>
        <dbReference type="ARBA" id="ARBA00009437"/>
    </source>
</evidence>
<dbReference type="PANTHER" id="PTHR30537">
    <property type="entry name" value="HTH-TYPE TRANSCRIPTIONAL REGULATOR"/>
    <property type="match status" value="1"/>
</dbReference>
<evidence type="ECO:0000313" key="7">
    <source>
        <dbReference type="Proteomes" id="UP000474757"/>
    </source>
</evidence>
<dbReference type="EMBL" id="JAAGAB010000003">
    <property type="protein sequence ID" value="NDV01991.1"/>
    <property type="molecule type" value="Genomic_DNA"/>
</dbReference>
<dbReference type="AlphaFoldDB" id="A0A6B2JKH4"/>
<evidence type="ECO:0000313" key="6">
    <source>
        <dbReference type="EMBL" id="NDV01991.1"/>
    </source>
</evidence>
<evidence type="ECO:0000259" key="5">
    <source>
        <dbReference type="PROSITE" id="PS50931"/>
    </source>
</evidence>
<reference evidence="6 7" key="1">
    <citation type="submission" date="2020-02" db="EMBL/GenBank/DDBJ databases">
        <title>Pseudoroseicyclus tamarix, sp. nov., isolated from offshore sediment of a Tamarix chinensis forest.</title>
        <authorList>
            <person name="Gai Y."/>
        </authorList>
    </citation>
    <scope>NUCLEOTIDE SEQUENCE [LARGE SCALE GENOMIC DNA]</scope>
    <source>
        <strain evidence="6 7">CLL3-39</strain>
    </source>
</reference>
<dbReference type="InterPro" id="IPR058163">
    <property type="entry name" value="LysR-type_TF_proteobact-type"/>
</dbReference>
<accession>A0A6B2JKH4</accession>
<dbReference type="Gene3D" id="3.40.190.10">
    <property type="entry name" value="Periplasmic binding protein-like II"/>
    <property type="match status" value="2"/>
</dbReference>
<evidence type="ECO:0000256" key="2">
    <source>
        <dbReference type="ARBA" id="ARBA00023015"/>
    </source>
</evidence>
<protein>
    <submittedName>
        <fullName evidence="6">LysR family transcriptional regulator</fullName>
    </submittedName>
</protein>
<keyword evidence="2" id="KW-0805">Transcription regulation</keyword>
<keyword evidence="4" id="KW-0804">Transcription</keyword>
<dbReference type="GO" id="GO:0043565">
    <property type="term" value="F:sequence-specific DNA binding"/>
    <property type="evidence" value="ECO:0007669"/>
    <property type="project" value="TreeGrafter"/>
</dbReference>
<name>A0A6B2JKH4_9RHOB</name>
<dbReference type="Proteomes" id="UP000474757">
    <property type="component" value="Unassembled WGS sequence"/>
</dbReference>
<dbReference type="SUPFAM" id="SSF46785">
    <property type="entry name" value="Winged helix' DNA-binding domain"/>
    <property type="match status" value="1"/>
</dbReference>
<dbReference type="GO" id="GO:0003700">
    <property type="term" value="F:DNA-binding transcription factor activity"/>
    <property type="evidence" value="ECO:0007669"/>
    <property type="project" value="InterPro"/>
</dbReference>
<organism evidence="6 7">
    <name type="scientific">Pseudoroseicyclus tamaricis</name>
    <dbReference type="NCBI Taxonomy" id="2705421"/>
    <lineage>
        <taxon>Bacteria</taxon>
        <taxon>Pseudomonadati</taxon>
        <taxon>Pseudomonadota</taxon>
        <taxon>Alphaproteobacteria</taxon>
        <taxon>Rhodobacterales</taxon>
        <taxon>Paracoccaceae</taxon>
        <taxon>Pseudoroseicyclus</taxon>
    </lineage>
</organism>
<keyword evidence="3" id="KW-0238">DNA-binding</keyword>
<dbReference type="Pfam" id="PF00126">
    <property type="entry name" value="HTH_1"/>
    <property type="match status" value="1"/>
</dbReference>
<dbReference type="PANTHER" id="PTHR30537:SF74">
    <property type="entry name" value="HTH-TYPE TRANSCRIPTIONAL REGULATOR TRPI"/>
    <property type="match status" value="1"/>
</dbReference>
<dbReference type="InterPro" id="IPR036390">
    <property type="entry name" value="WH_DNA-bd_sf"/>
</dbReference>